<evidence type="ECO:0000256" key="8">
    <source>
        <dbReference type="PIRSR" id="PIRSR628651-51"/>
    </source>
</evidence>
<keyword evidence="3 8" id="KW-0479">Metal-binding</keyword>
<accession>A0A8J2QCE7</accession>
<evidence type="ECO:0000256" key="1">
    <source>
        <dbReference type="ARBA" id="ARBA00004123"/>
    </source>
</evidence>
<dbReference type="Pfam" id="PF00628">
    <property type="entry name" value="PHD"/>
    <property type="match status" value="1"/>
</dbReference>
<dbReference type="Gene3D" id="3.30.40.10">
    <property type="entry name" value="Zinc/RING finger domain, C3HC4 (zinc finger)"/>
    <property type="match status" value="1"/>
</dbReference>
<dbReference type="GO" id="GO:0008270">
    <property type="term" value="F:zinc ion binding"/>
    <property type="evidence" value="ECO:0007669"/>
    <property type="project" value="UniProtKB-KW"/>
</dbReference>
<evidence type="ECO:0000259" key="10">
    <source>
        <dbReference type="PROSITE" id="PS50016"/>
    </source>
</evidence>
<comment type="caution">
    <text evidence="11">The sequence shown here is derived from an EMBL/GenBank/DDBJ whole genome shotgun (WGS) entry which is preliminary data.</text>
</comment>
<dbReference type="PROSITE" id="PS01359">
    <property type="entry name" value="ZF_PHD_1"/>
    <property type="match status" value="1"/>
</dbReference>
<feature type="domain" description="PHD-type" evidence="10">
    <location>
        <begin position="73"/>
        <end position="123"/>
    </location>
</feature>
<dbReference type="InterPro" id="IPR019786">
    <property type="entry name" value="Zinc_finger_PHD-type_CS"/>
</dbReference>
<feature type="binding site" evidence="8">
    <location>
        <position position="90"/>
    </location>
    <ligand>
        <name>Zn(2+)</name>
        <dbReference type="ChEBI" id="CHEBI:29105"/>
        <label>2</label>
    </ligand>
</feature>
<comment type="subcellular location">
    <subcellularLocation>
        <location evidence="1">Nucleus</location>
    </subcellularLocation>
</comment>
<reference evidence="11" key="1">
    <citation type="submission" date="2021-09" db="EMBL/GenBank/DDBJ databases">
        <authorList>
            <person name="Martin H S."/>
        </authorList>
    </citation>
    <scope>NUCLEOTIDE SEQUENCE</scope>
</reference>
<dbReference type="PROSITE" id="PS00028">
    <property type="entry name" value="ZINC_FINGER_C2H2_1"/>
    <property type="match status" value="1"/>
</dbReference>
<keyword evidence="12" id="KW-1185">Reference proteome</keyword>
<evidence type="ECO:0000256" key="4">
    <source>
        <dbReference type="ARBA" id="ARBA00022771"/>
    </source>
</evidence>
<evidence type="ECO:0000256" key="5">
    <source>
        <dbReference type="ARBA" id="ARBA00022833"/>
    </source>
</evidence>
<dbReference type="PANTHER" id="PTHR10333">
    <property type="entry name" value="INHIBITOR OF GROWTH PROTEIN"/>
    <property type="match status" value="1"/>
</dbReference>
<evidence type="ECO:0000256" key="7">
    <source>
        <dbReference type="PIRSR" id="PIRSR628651-50"/>
    </source>
</evidence>
<feature type="binding site" evidence="8">
    <location>
        <position position="95"/>
    </location>
    <ligand>
        <name>Zn(2+)</name>
        <dbReference type="ChEBI" id="CHEBI:29105"/>
        <label>2</label>
    </ligand>
</feature>
<feature type="binding site" evidence="8">
    <location>
        <position position="120"/>
    </location>
    <ligand>
        <name>Zn(2+)</name>
        <dbReference type="ChEBI" id="CHEBI:29105"/>
        <label>2</label>
    </ligand>
</feature>
<sequence>MNQPISGETTVYRCGRCTMFYYKYDDLVAHLYWRHGTESLWCKKCGLKRWRYAAHLCNVLPTDGTIDDSEVNTSYCFCGKDENDSPMIGCDSPKCTLQWYHFKCVGIVTAPDGNWYCPECRKYCNT</sequence>
<dbReference type="InterPro" id="IPR019787">
    <property type="entry name" value="Znf_PHD-finger"/>
</dbReference>
<dbReference type="InterPro" id="IPR028651">
    <property type="entry name" value="ING_fam"/>
</dbReference>
<dbReference type="InterPro" id="IPR013083">
    <property type="entry name" value="Znf_RING/FYVE/PHD"/>
</dbReference>
<dbReference type="EMBL" id="CAKASE010000044">
    <property type="protein sequence ID" value="CAG9559700.1"/>
    <property type="molecule type" value="Genomic_DNA"/>
</dbReference>
<dbReference type="InterPro" id="IPR013087">
    <property type="entry name" value="Znf_C2H2_type"/>
</dbReference>
<comment type="similarity">
    <text evidence="2">Belongs to the ING family.</text>
</comment>
<dbReference type="InterPro" id="IPR001965">
    <property type="entry name" value="Znf_PHD"/>
</dbReference>
<dbReference type="GO" id="GO:0005634">
    <property type="term" value="C:nucleus"/>
    <property type="evidence" value="ECO:0007669"/>
    <property type="project" value="UniProtKB-SubCell"/>
</dbReference>
<feature type="binding site" evidence="8">
    <location>
        <position position="101"/>
    </location>
    <ligand>
        <name>Zn(2+)</name>
        <dbReference type="ChEBI" id="CHEBI:29105"/>
        <label>1</label>
    </ligand>
</feature>
<protein>
    <submittedName>
        <fullName evidence="11">(African queen) hypothetical protein</fullName>
    </submittedName>
</protein>
<dbReference type="AlphaFoldDB" id="A0A8J2QCE7"/>
<keyword evidence="6" id="KW-0539">Nucleus</keyword>
<feature type="binding site" evidence="8">
    <location>
        <position position="117"/>
    </location>
    <ligand>
        <name>Zn(2+)</name>
        <dbReference type="ChEBI" id="CHEBI:29105"/>
        <label>2</label>
    </ligand>
</feature>
<dbReference type="InterPro" id="IPR011011">
    <property type="entry name" value="Znf_FYVE_PHD"/>
</dbReference>
<evidence type="ECO:0000256" key="2">
    <source>
        <dbReference type="ARBA" id="ARBA00010210"/>
    </source>
</evidence>
<evidence type="ECO:0000313" key="11">
    <source>
        <dbReference type="EMBL" id="CAG9559700.1"/>
    </source>
</evidence>
<evidence type="ECO:0000256" key="6">
    <source>
        <dbReference type="ARBA" id="ARBA00023242"/>
    </source>
</evidence>
<feature type="site" description="Histone H3K4me3 binding" evidence="7">
    <location>
        <position position="75"/>
    </location>
</feature>
<keyword evidence="4 9" id="KW-0863">Zinc-finger</keyword>
<dbReference type="GO" id="GO:0035267">
    <property type="term" value="C:NuA4 histone acetyltransferase complex"/>
    <property type="evidence" value="ECO:0007669"/>
    <property type="project" value="TreeGrafter"/>
</dbReference>
<proteinExistence type="inferred from homology"/>
<dbReference type="PANTHER" id="PTHR10333:SF107">
    <property type="entry name" value="ING FAMILY MEMBER LSY-13"/>
    <property type="match status" value="1"/>
</dbReference>
<dbReference type="SMART" id="SM00249">
    <property type="entry name" value="PHD"/>
    <property type="match status" value="1"/>
</dbReference>
<evidence type="ECO:0000256" key="9">
    <source>
        <dbReference type="PROSITE-ProRule" id="PRU00146"/>
    </source>
</evidence>
<feature type="site" description="Histone H3K4me3 binding" evidence="7">
    <location>
        <position position="99"/>
    </location>
</feature>
<evidence type="ECO:0000256" key="3">
    <source>
        <dbReference type="ARBA" id="ARBA00022723"/>
    </source>
</evidence>
<dbReference type="Proteomes" id="UP000789524">
    <property type="component" value="Unassembled WGS sequence"/>
</dbReference>
<gene>
    <name evidence="11" type="ORF">DCHRY22_LOCUS1515</name>
</gene>
<organism evidence="11 12">
    <name type="scientific">Danaus chrysippus</name>
    <name type="common">African queen</name>
    <dbReference type="NCBI Taxonomy" id="151541"/>
    <lineage>
        <taxon>Eukaryota</taxon>
        <taxon>Metazoa</taxon>
        <taxon>Ecdysozoa</taxon>
        <taxon>Arthropoda</taxon>
        <taxon>Hexapoda</taxon>
        <taxon>Insecta</taxon>
        <taxon>Pterygota</taxon>
        <taxon>Neoptera</taxon>
        <taxon>Endopterygota</taxon>
        <taxon>Lepidoptera</taxon>
        <taxon>Glossata</taxon>
        <taxon>Ditrysia</taxon>
        <taxon>Papilionoidea</taxon>
        <taxon>Nymphalidae</taxon>
        <taxon>Danainae</taxon>
        <taxon>Danaini</taxon>
        <taxon>Danaina</taxon>
        <taxon>Danaus</taxon>
        <taxon>Anosia</taxon>
    </lineage>
</organism>
<feature type="binding site" evidence="8">
    <location>
        <position position="78"/>
    </location>
    <ligand>
        <name>Zn(2+)</name>
        <dbReference type="ChEBI" id="CHEBI:29105"/>
        <label>1</label>
    </ligand>
</feature>
<feature type="site" description="Histone H3K4me3 binding" evidence="7">
    <location>
        <position position="91"/>
    </location>
</feature>
<evidence type="ECO:0000313" key="12">
    <source>
        <dbReference type="Proteomes" id="UP000789524"/>
    </source>
</evidence>
<dbReference type="PROSITE" id="PS50016">
    <property type="entry name" value="ZF_PHD_2"/>
    <property type="match status" value="1"/>
</dbReference>
<name>A0A8J2QCE7_9NEOP</name>
<feature type="binding site" evidence="8">
    <location>
        <position position="104"/>
    </location>
    <ligand>
        <name>Zn(2+)</name>
        <dbReference type="ChEBI" id="CHEBI:29105"/>
        <label>1</label>
    </ligand>
</feature>
<feature type="binding site" evidence="8">
    <location>
        <position position="76"/>
    </location>
    <ligand>
        <name>Zn(2+)</name>
        <dbReference type="ChEBI" id="CHEBI:29105"/>
        <label>1</label>
    </ligand>
</feature>
<dbReference type="OrthoDB" id="5411773at2759"/>
<dbReference type="SUPFAM" id="SSF57903">
    <property type="entry name" value="FYVE/PHD zinc finger"/>
    <property type="match status" value="1"/>
</dbReference>
<keyword evidence="5 8" id="KW-0862">Zinc</keyword>
<feature type="site" description="Histone H3K4me3 binding" evidence="7">
    <location>
        <position position="87"/>
    </location>
</feature>